<accession>A0A2T7EFD0</accession>
<dbReference type="Proteomes" id="UP000244336">
    <property type="component" value="Chromosome 3"/>
</dbReference>
<dbReference type="PANTHER" id="PTHR45023:SF15">
    <property type="entry name" value="OS07G0575233 PROTEIN"/>
    <property type="match status" value="1"/>
</dbReference>
<feature type="compositionally biased region" description="Basic residues" evidence="1">
    <location>
        <begin position="261"/>
        <end position="273"/>
    </location>
</feature>
<name>A0A2T7EFD0_9POAL</name>
<feature type="region of interest" description="Disordered" evidence="1">
    <location>
        <begin position="1"/>
        <end position="51"/>
    </location>
</feature>
<keyword evidence="3" id="KW-1185">Reference proteome</keyword>
<evidence type="ECO:0000256" key="1">
    <source>
        <dbReference type="SAM" id="MobiDB-lite"/>
    </source>
</evidence>
<feature type="compositionally biased region" description="Polar residues" evidence="1">
    <location>
        <begin position="1"/>
        <end position="32"/>
    </location>
</feature>
<feature type="region of interest" description="Disordered" evidence="1">
    <location>
        <begin position="231"/>
        <end position="301"/>
    </location>
</feature>
<evidence type="ECO:0000313" key="2">
    <source>
        <dbReference type="EMBL" id="PUZ66529.1"/>
    </source>
</evidence>
<dbReference type="EMBL" id="CM009751">
    <property type="protein sequence ID" value="PUZ66529.1"/>
    <property type="molecule type" value="Genomic_DNA"/>
</dbReference>
<organism evidence="2 3">
    <name type="scientific">Panicum hallii var. hallii</name>
    <dbReference type="NCBI Taxonomy" id="1504633"/>
    <lineage>
        <taxon>Eukaryota</taxon>
        <taxon>Viridiplantae</taxon>
        <taxon>Streptophyta</taxon>
        <taxon>Embryophyta</taxon>
        <taxon>Tracheophyta</taxon>
        <taxon>Spermatophyta</taxon>
        <taxon>Magnoliopsida</taxon>
        <taxon>Liliopsida</taxon>
        <taxon>Poales</taxon>
        <taxon>Poaceae</taxon>
        <taxon>PACMAD clade</taxon>
        <taxon>Panicoideae</taxon>
        <taxon>Panicodae</taxon>
        <taxon>Paniceae</taxon>
        <taxon>Panicinae</taxon>
        <taxon>Panicum</taxon>
        <taxon>Panicum sect. Panicum</taxon>
    </lineage>
</organism>
<evidence type="ECO:0000313" key="3">
    <source>
        <dbReference type="Proteomes" id="UP000244336"/>
    </source>
</evidence>
<dbReference type="OrthoDB" id="693833at2759"/>
<protein>
    <submittedName>
        <fullName evidence="2">Uncharacterized protein</fullName>
    </submittedName>
</protein>
<dbReference type="PANTHER" id="PTHR45023">
    <property type="match status" value="1"/>
</dbReference>
<dbReference type="AlphaFoldDB" id="A0A2T7EFD0"/>
<feature type="region of interest" description="Disordered" evidence="1">
    <location>
        <begin position="71"/>
        <end position="93"/>
    </location>
</feature>
<reference evidence="2 3" key="1">
    <citation type="submission" date="2018-04" db="EMBL/GenBank/DDBJ databases">
        <title>WGS assembly of Panicum hallii var. hallii HAL2.</title>
        <authorList>
            <person name="Lovell J."/>
            <person name="Jenkins J."/>
            <person name="Lowry D."/>
            <person name="Mamidi S."/>
            <person name="Sreedasyam A."/>
            <person name="Weng X."/>
            <person name="Barry K."/>
            <person name="Bonette J."/>
            <person name="Campitelli B."/>
            <person name="Daum C."/>
            <person name="Gordon S."/>
            <person name="Gould B."/>
            <person name="Lipzen A."/>
            <person name="MacQueen A."/>
            <person name="Palacio-Mejia J."/>
            <person name="Plott C."/>
            <person name="Shakirov E."/>
            <person name="Shu S."/>
            <person name="Yoshinaga Y."/>
            <person name="Zane M."/>
            <person name="Rokhsar D."/>
            <person name="Grimwood J."/>
            <person name="Schmutz J."/>
            <person name="Juenger T."/>
        </authorList>
    </citation>
    <scope>NUCLEOTIDE SEQUENCE [LARGE SCALE GENOMIC DNA]</scope>
    <source>
        <strain evidence="3">cv. HAL2</strain>
    </source>
</reference>
<sequence length="340" mass="38487">MNPSNRGFMNYFSQGSPNQHPANTNISQNSPPSQFPIGFPQSPFSQYPAPNFQNFHPFGSAPSYPSYGVSRAATNNSSHGSESASPCPTRPAENNIVNLEESSGNSDEGEKRLLSAWLNNSVDPIDGNDKKAEYYWKSVAAEFNSNTPPNRRRTVVQCKTHWGGVKKEITKFCGVYSRVRSTWSSGHSDDMIMESAHKRFKSENNEKPFTLEYMWREIKDQPKWRRVLEEEEKKNKRTKISESGAYTSSSNQDTEEDTSHREKHPQGQKKAKAKLKEKGKGKNIAPSPLGTSHQKKEHARAEKYQTYLKLLDRDTSNFSEAKLRRHEAILEKLANELADG</sequence>
<dbReference type="Gramene" id="PUZ66529">
    <property type="protein sequence ID" value="PUZ66529"/>
    <property type="gene ID" value="GQ55_3G319400"/>
</dbReference>
<gene>
    <name evidence="2" type="ORF">GQ55_3G319400</name>
</gene>
<dbReference type="STRING" id="1504633.A0A2T7EFD0"/>
<proteinExistence type="predicted"/>
<feature type="compositionally biased region" description="Polar residues" evidence="1">
    <location>
        <begin position="72"/>
        <end position="86"/>
    </location>
</feature>